<dbReference type="PROSITE" id="PS50005">
    <property type="entry name" value="TPR"/>
    <property type="match status" value="8"/>
</dbReference>
<dbReference type="Pfam" id="PF00515">
    <property type="entry name" value="TPR_1"/>
    <property type="match status" value="1"/>
</dbReference>
<reference evidence="11 12" key="1">
    <citation type="submission" date="2018-08" db="EMBL/GenBank/DDBJ databases">
        <title>Genomic Encyclopedia of Type Strains, Phase IV (KMG-IV): sequencing the most valuable type-strain genomes for metagenomic binning, comparative biology and taxonomic classification.</title>
        <authorList>
            <person name="Goeker M."/>
        </authorList>
    </citation>
    <scope>NUCLEOTIDE SEQUENCE [LARGE SCALE GENOMIC DNA]</scope>
    <source>
        <strain evidence="11 12">DSM 25527</strain>
    </source>
</reference>
<dbReference type="Gene3D" id="3.40.50.11380">
    <property type="match status" value="1"/>
</dbReference>
<dbReference type="Pfam" id="PF13844">
    <property type="entry name" value="Glyco_transf_41"/>
    <property type="match status" value="2"/>
</dbReference>
<dbReference type="UniPathway" id="UPA00378"/>
<dbReference type="Gene3D" id="1.25.40.10">
    <property type="entry name" value="Tetratricopeptide repeat domain"/>
    <property type="match status" value="3"/>
</dbReference>
<proteinExistence type="inferred from homology"/>
<dbReference type="AlphaFoldDB" id="A0A397PGN6"/>
<feature type="domain" description="O-GlcNAc transferase C-terminal" evidence="10">
    <location>
        <begin position="415"/>
        <end position="573"/>
    </location>
</feature>
<feature type="repeat" description="TPR" evidence="8">
    <location>
        <begin position="312"/>
        <end position="345"/>
    </location>
</feature>
<protein>
    <recommendedName>
        <fullName evidence="3">protein O-GlcNAc transferase</fullName>
        <ecNumber evidence="3">2.4.1.255</ecNumber>
    </recommendedName>
</protein>
<evidence type="ECO:0000313" key="12">
    <source>
        <dbReference type="Proteomes" id="UP000266568"/>
    </source>
</evidence>
<accession>A0A397PGN6</accession>
<keyword evidence="6" id="KW-0677">Repeat</keyword>
<dbReference type="SUPFAM" id="SSF48452">
    <property type="entry name" value="TPR-like"/>
    <property type="match status" value="2"/>
</dbReference>
<feature type="repeat" description="TPR" evidence="8">
    <location>
        <begin position="6"/>
        <end position="39"/>
    </location>
</feature>
<dbReference type="EMBL" id="QXDC01000002">
    <property type="protein sequence ID" value="RIA46337.1"/>
    <property type="molecule type" value="Genomic_DNA"/>
</dbReference>
<keyword evidence="4" id="KW-0328">Glycosyltransferase</keyword>
<feature type="region of interest" description="Disordered" evidence="9">
    <location>
        <begin position="795"/>
        <end position="816"/>
    </location>
</feature>
<evidence type="ECO:0000256" key="4">
    <source>
        <dbReference type="ARBA" id="ARBA00022676"/>
    </source>
</evidence>
<feature type="repeat" description="TPR" evidence="8">
    <location>
        <begin position="40"/>
        <end position="73"/>
    </location>
</feature>
<keyword evidence="7 8" id="KW-0802">TPR repeat</keyword>
<dbReference type="GO" id="GO:0097363">
    <property type="term" value="F:protein O-acetylglucosaminyltransferase activity"/>
    <property type="evidence" value="ECO:0007669"/>
    <property type="project" value="UniProtKB-EC"/>
</dbReference>
<evidence type="ECO:0000256" key="6">
    <source>
        <dbReference type="ARBA" id="ARBA00022737"/>
    </source>
</evidence>
<dbReference type="PANTHER" id="PTHR44998:SF1">
    <property type="entry name" value="UDP-N-ACETYLGLUCOSAMINE--PEPTIDE N-ACETYLGLUCOSAMINYLTRANSFERASE 110 KDA SUBUNIT"/>
    <property type="match status" value="1"/>
</dbReference>
<evidence type="ECO:0000256" key="7">
    <source>
        <dbReference type="ARBA" id="ARBA00022803"/>
    </source>
</evidence>
<dbReference type="EC" id="2.4.1.255" evidence="3"/>
<evidence type="ECO:0000256" key="8">
    <source>
        <dbReference type="PROSITE-ProRule" id="PRU00339"/>
    </source>
</evidence>
<dbReference type="Pfam" id="PF13181">
    <property type="entry name" value="TPR_8"/>
    <property type="match status" value="1"/>
</dbReference>
<name>A0A397PGN6_9SPHN</name>
<feature type="repeat" description="TPR" evidence="8">
    <location>
        <begin position="244"/>
        <end position="277"/>
    </location>
</feature>
<evidence type="ECO:0000256" key="1">
    <source>
        <dbReference type="ARBA" id="ARBA00004922"/>
    </source>
</evidence>
<feature type="domain" description="O-GlcNAc transferase C-terminal" evidence="10">
    <location>
        <begin position="586"/>
        <end position="765"/>
    </location>
</feature>
<sequence>MEQARAMNLIAQGTSLLAQGRIVDALRAFDEAIAADPENAEAFAHRGDALTDLGQPDLSIASYDRAIELAPRRPEFHDYRGIACARLGHLDEALASLDRALAIDPANLNAMNNRANVLKLMKRPQEALEQIDQVLSKMPEFAAAHNNRGNMLIELERYEEAIVSFDRAIELAPDQSDVTANRLIAVIRSGSTEEVAKACLEILATQPDHITALLTFAEILNNQGRGSDAIEYFTRVLKSQPDHIDALFELGLVLAAQRRFDDAIHCFQRVLTLDNKNVHALINLGAAFAEIRKPSEAFACYDRAIVLEPTISTGYYNRGWLLWELREFEQAIENIEQALSLNREEPQALETCLNLTLQLGRWEKFPTYLAELTQRIETRSGLVPPFPIATSTDDPALQKKCAANYAAIFPIAENEFGRPLTPHSERIRVGYFSTDFYEHATLYLLLEALEAHDRDRFEFVGFSFGRTTNDAWHQRAQTAFEHFIDIRGMTDGEAFQLARKWNLDIAVDLKGYTAGFRCNLFANRVAPVQVNYLGYPGTMGAKWMDYLIADHTLIPEPSQQFYSEKIVYLPGSYQPNSRPSEIPRRTTRHDHGLPDNRFVYSCFNNFYKTSPETFSVWMRILAKNEDSVLWLWVDNETARQNLRQEAARRGVNSERLIFASRAGHSEHLERIRHADLFLDTLPCNAHTTASDALRMGLPLLTCPGRSFAARVAASLLTALNLTELIAHDLEEYEQKAVSLAKNPAGMATLKAKLEYQIEHSSLFDPVDAARKLEAAFARMHERHQNGLPPDHIYLSEPPSPLPPNYGTKPISATIRR</sequence>
<comment type="caution">
    <text evidence="11">The sequence shown here is derived from an EMBL/GenBank/DDBJ whole genome shotgun (WGS) entry which is preliminary data.</text>
</comment>
<dbReference type="Pfam" id="PF07719">
    <property type="entry name" value="TPR_2"/>
    <property type="match status" value="1"/>
</dbReference>
<dbReference type="PANTHER" id="PTHR44998">
    <property type="match status" value="1"/>
</dbReference>
<keyword evidence="12" id="KW-1185">Reference proteome</keyword>
<dbReference type="InterPro" id="IPR029489">
    <property type="entry name" value="OGT/SEC/SPY_C"/>
</dbReference>
<dbReference type="InterPro" id="IPR013105">
    <property type="entry name" value="TPR_2"/>
</dbReference>
<dbReference type="Proteomes" id="UP000266568">
    <property type="component" value="Unassembled WGS sequence"/>
</dbReference>
<keyword evidence="5 11" id="KW-0808">Transferase</keyword>
<evidence type="ECO:0000256" key="2">
    <source>
        <dbReference type="ARBA" id="ARBA00005386"/>
    </source>
</evidence>
<dbReference type="Pfam" id="PF13432">
    <property type="entry name" value="TPR_16"/>
    <property type="match status" value="2"/>
</dbReference>
<feature type="repeat" description="TPR" evidence="8">
    <location>
        <begin position="278"/>
        <end position="311"/>
    </location>
</feature>
<dbReference type="InterPro" id="IPR011990">
    <property type="entry name" value="TPR-like_helical_dom_sf"/>
</dbReference>
<gene>
    <name evidence="11" type="ORF">DFR49_0876</name>
</gene>
<dbReference type="Gene3D" id="3.40.50.2000">
    <property type="entry name" value="Glycogen Phosphorylase B"/>
    <property type="match status" value="1"/>
</dbReference>
<feature type="repeat" description="TPR" evidence="8">
    <location>
        <begin position="142"/>
        <end position="175"/>
    </location>
</feature>
<dbReference type="PROSITE" id="PS50293">
    <property type="entry name" value="TPR_REGION"/>
    <property type="match status" value="1"/>
</dbReference>
<organism evidence="11 12">
    <name type="scientific">Hephaestia caeni</name>
    <dbReference type="NCBI Taxonomy" id="645617"/>
    <lineage>
        <taxon>Bacteria</taxon>
        <taxon>Pseudomonadati</taxon>
        <taxon>Pseudomonadota</taxon>
        <taxon>Alphaproteobacteria</taxon>
        <taxon>Sphingomonadales</taxon>
        <taxon>Sphingomonadaceae</taxon>
        <taxon>Hephaestia</taxon>
    </lineage>
</organism>
<feature type="repeat" description="TPR" evidence="8">
    <location>
        <begin position="74"/>
        <end position="107"/>
    </location>
</feature>
<dbReference type="GO" id="GO:0006493">
    <property type="term" value="P:protein O-linked glycosylation"/>
    <property type="evidence" value="ECO:0007669"/>
    <property type="project" value="TreeGrafter"/>
</dbReference>
<feature type="repeat" description="TPR" evidence="8">
    <location>
        <begin position="210"/>
        <end position="243"/>
    </location>
</feature>
<comment type="similarity">
    <text evidence="2">Belongs to the glycosyltransferase 41 family. O-GlcNAc transferase subfamily.</text>
</comment>
<evidence type="ECO:0000256" key="5">
    <source>
        <dbReference type="ARBA" id="ARBA00022679"/>
    </source>
</evidence>
<evidence type="ECO:0000259" key="10">
    <source>
        <dbReference type="Pfam" id="PF13844"/>
    </source>
</evidence>
<dbReference type="SMART" id="SM00028">
    <property type="entry name" value="TPR"/>
    <property type="match status" value="9"/>
</dbReference>
<evidence type="ECO:0000256" key="9">
    <source>
        <dbReference type="SAM" id="MobiDB-lite"/>
    </source>
</evidence>
<evidence type="ECO:0000256" key="3">
    <source>
        <dbReference type="ARBA" id="ARBA00011970"/>
    </source>
</evidence>
<dbReference type="InterPro" id="IPR019734">
    <property type="entry name" value="TPR_rpt"/>
</dbReference>
<comment type="pathway">
    <text evidence="1">Protein modification; protein glycosylation.</text>
</comment>
<evidence type="ECO:0000313" key="11">
    <source>
        <dbReference type="EMBL" id="RIA46337.1"/>
    </source>
</evidence>